<protein>
    <submittedName>
        <fullName evidence="1">Uncharacterized protein</fullName>
    </submittedName>
</protein>
<evidence type="ECO:0000313" key="1">
    <source>
        <dbReference type="EMBL" id="JAD47207.1"/>
    </source>
</evidence>
<dbReference type="EMBL" id="GBRH01250688">
    <property type="protein sequence ID" value="JAD47207.1"/>
    <property type="molecule type" value="Transcribed_RNA"/>
</dbReference>
<dbReference type="AlphaFoldDB" id="A0A0A9AJF5"/>
<organism evidence="1">
    <name type="scientific">Arundo donax</name>
    <name type="common">Giant reed</name>
    <name type="synonym">Donax arundinaceus</name>
    <dbReference type="NCBI Taxonomy" id="35708"/>
    <lineage>
        <taxon>Eukaryota</taxon>
        <taxon>Viridiplantae</taxon>
        <taxon>Streptophyta</taxon>
        <taxon>Embryophyta</taxon>
        <taxon>Tracheophyta</taxon>
        <taxon>Spermatophyta</taxon>
        <taxon>Magnoliopsida</taxon>
        <taxon>Liliopsida</taxon>
        <taxon>Poales</taxon>
        <taxon>Poaceae</taxon>
        <taxon>PACMAD clade</taxon>
        <taxon>Arundinoideae</taxon>
        <taxon>Arundineae</taxon>
        <taxon>Arundo</taxon>
    </lineage>
</organism>
<reference evidence="1" key="2">
    <citation type="journal article" date="2015" name="Data Brief">
        <title>Shoot transcriptome of the giant reed, Arundo donax.</title>
        <authorList>
            <person name="Barrero R.A."/>
            <person name="Guerrero F.D."/>
            <person name="Moolhuijzen P."/>
            <person name="Goolsby J.A."/>
            <person name="Tidwell J."/>
            <person name="Bellgard S.E."/>
            <person name="Bellgard M.I."/>
        </authorList>
    </citation>
    <scope>NUCLEOTIDE SEQUENCE</scope>
    <source>
        <tissue evidence="1">Shoot tissue taken approximately 20 cm above the soil surface</tissue>
    </source>
</reference>
<name>A0A0A9AJF5_ARUDO</name>
<proteinExistence type="predicted"/>
<reference evidence="1" key="1">
    <citation type="submission" date="2014-09" db="EMBL/GenBank/DDBJ databases">
        <authorList>
            <person name="Magalhaes I.L.F."/>
            <person name="Oliveira U."/>
            <person name="Santos F.R."/>
            <person name="Vidigal T.H.D.A."/>
            <person name="Brescovit A.D."/>
            <person name="Santos A.J."/>
        </authorList>
    </citation>
    <scope>NUCLEOTIDE SEQUENCE</scope>
    <source>
        <tissue evidence="1">Shoot tissue taken approximately 20 cm above the soil surface</tissue>
    </source>
</reference>
<sequence length="72" mass="8251">MLYQLRDPTWFGSVTHLTVYTSPPQTFDSFVGSPSSLFLGTVYHMTLIPQCRHLIPSKSQRSFERDLAKTVM</sequence>
<accession>A0A0A9AJF5</accession>